<dbReference type="GO" id="GO:0050660">
    <property type="term" value="F:flavin adenine dinucleotide binding"/>
    <property type="evidence" value="ECO:0007669"/>
    <property type="project" value="TreeGrafter"/>
</dbReference>
<dbReference type="InterPro" id="IPR050982">
    <property type="entry name" value="Auxin_biosynth/cation_transpt"/>
</dbReference>
<dbReference type="PANTHER" id="PTHR43539:SF78">
    <property type="entry name" value="FLAVIN-CONTAINING MONOOXYGENASE"/>
    <property type="match status" value="1"/>
</dbReference>
<comment type="caution">
    <text evidence="3">The sequence shown here is derived from an EMBL/GenBank/DDBJ whole genome shotgun (WGS) entry which is preliminary data.</text>
</comment>
<organism evidence="3 4">
    <name type="scientific">Bacillus swezeyi</name>
    <dbReference type="NCBI Taxonomy" id="1925020"/>
    <lineage>
        <taxon>Bacteria</taxon>
        <taxon>Bacillati</taxon>
        <taxon>Bacillota</taxon>
        <taxon>Bacilli</taxon>
        <taxon>Bacillales</taxon>
        <taxon>Bacillaceae</taxon>
        <taxon>Bacillus</taxon>
    </lineage>
</organism>
<evidence type="ECO:0000256" key="2">
    <source>
        <dbReference type="SAM" id="Phobius"/>
    </source>
</evidence>
<dbReference type="Gene3D" id="3.50.50.60">
    <property type="entry name" value="FAD/NAD(P)-binding domain"/>
    <property type="match status" value="1"/>
</dbReference>
<dbReference type="AlphaFoldDB" id="A0A1R1QK86"/>
<dbReference type="PRINTS" id="PR00368">
    <property type="entry name" value="FADPNR"/>
</dbReference>
<evidence type="ECO:0000256" key="1">
    <source>
        <dbReference type="ARBA" id="ARBA00023002"/>
    </source>
</evidence>
<keyword evidence="2" id="KW-0812">Transmembrane</keyword>
<dbReference type="Pfam" id="PF13738">
    <property type="entry name" value="Pyr_redox_3"/>
    <property type="match status" value="1"/>
</dbReference>
<keyword evidence="1" id="KW-0560">Oxidoreductase</keyword>
<gene>
    <name evidence="3" type="ORF">BW143_12585</name>
</gene>
<name>A0A1R1QK86_9BACI</name>
<reference evidence="3 4" key="1">
    <citation type="submission" date="2017-01" db="EMBL/GenBank/DDBJ databases">
        <title>Bacillus phylogenomics.</title>
        <authorList>
            <person name="Dunlap C."/>
        </authorList>
    </citation>
    <scope>NUCLEOTIDE SEQUENCE [LARGE SCALE GENOMIC DNA]</scope>
    <source>
        <strain evidence="3 4">NRRL B-41282</strain>
    </source>
</reference>
<accession>A0A1R1QK86</accession>
<sequence length="445" mass="49701">MINQKKLIYRGIHMNNKTLPVAIIGGGPVGTAAAAHLILRNEPFILFEEGKDIGTNFLDYGHVRLFSPWEYNIDEAAKALLKKHHVPLPDKDELPLGAEIVSRYLKPLTELPEMKPYIHLKSRVVHVGKKGFDKTKTKGRDQSPFILHVKADNAEEKRYEAKAVIDATGTWQNPNPISADGIITDEEKRAFKQIYYGIPDVLNRDRERYLNKTVAVVGSGHSAIHTLLDLARLKQQNANTNIIWILRKEQVAEAFGGEENDQLPARGELGLRLRKTLESGSITVFPSMFIQSVSFGQDGKLRMIGLQHQQQKKLENIDEIIANTGARPDFRFLKEVRHTFDPALECVPDLAELIDPNIHSCGTVRPHGEKELRQPEKNFYIIGSKSYGRAPTFLLATGYEQARSVTAHITGDKESAKRVELKLPETGVCKLTSPSSDTGSACCSD</sequence>
<dbReference type="EMBL" id="MTJL01000023">
    <property type="protein sequence ID" value="OMI05049.1"/>
    <property type="molecule type" value="Genomic_DNA"/>
</dbReference>
<evidence type="ECO:0000313" key="4">
    <source>
        <dbReference type="Proteomes" id="UP000187367"/>
    </source>
</evidence>
<dbReference type="SUPFAM" id="SSF51905">
    <property type="entry name" value="FAD/NAD(P)-binding domain"/>
    <property type="match status" value="1"/>
</dbReference>
<accession>A0A1R1RY54</accession>
<keyword evidence="2" id="KW-1133">Transmembrane helix</keyword>
<dbReference type="Proteomes" id="UP000187367">
    <property type="component" value="Unassembled WGS sequence"/>
</dbReference>
<protein>
    <submittedName>
        <fullName evidence="3">Flavoprotein</fullName>
    </submittedName>
</protein>
<keyword evidence="4" id="KW-1185">Reference proteome</keyword>
<dbReference type="PANTHER" id="PTHR43539">
    <property type="entry name" value="FLAVIN-BINDING MONOOXYGENASE-LIKE PROTEIN (AFU_ORTHOLOGUE AFUA_4G09220)"/>
    <property type="match status" value="1"/>
</dbReference>
<dbReference type="InterPro" id="IPR036188">
    <property type="entry name" value="FAD/NAD-bd_sf"/>
</dbReference>
<dbReference type="GO" id="GO:0004497">
    <property type="term" value="F:monooxygenase activity"/>
    <property type="evidence" value="ECO:0007669"/>
    <property type="project" value="TreeGrafter"/>
</dbReference>
<proteinExistence type="predicted"/>
<keyword evidence="2" id="KW-0472">Membrane</keyword>
<evidence type="ECO:0000313" key="3">
    <source>
        <dbReference type="EMBL" id="OMI05049.1"/>
    </source>
</evidence>
<feature type="transmembrane region" description="Helical" evidence="2">
    <location>
        <begin position="21"/>
        <end position="39"/>
    </location>
</feature>